<proteinExistence type="predicted"/>
<gene>
    <name evidence="1" type="ORF">CHARACLAT_015818</name>
</gene>
<organism evidence="1 2">
    <name type="scientific">Characodon lateralis</name>
    <dbReference type="NCBI Taxonomy" id="208331"/>
    <lineage>
        <taxon>Eukaryota</taxon>
        <taxon>Metazoa</taxon>
        <taxon>Chordata</taxon>
        <taxon>Craniata</taxon>
        <taxon>Vertebrata</taxon>
        <taxon>Euteleostomi</taxon>
        <taxon>Actinopterygii</taxon>
        <taxon>Neopterygii</taxon>
        <taxon>Teleostei</taxon>
        <taxon>Neoteleostei</taxon>
        <taxon>Acanthomorphata</taxon>
        <taxon>Ovalentaria</taxon>
        <taxon>Atherinomorphae</taxon>
        <taxon>Cyprinodontiformes</taxon>
        <taxon>Goodeidae</taxon>
        <taxon>Characodon</taxon>
    </lineage>
</organism>
<evidence type="ECO:0000313" key="2">
    <source>
        <dbReference type="Proteomes" id="UP001352852"/>
    </source>
</evidence>
<dbReference type="EMBL" id="JAHUTJ010050430">
    <property type="protein sequence ID" value="MED6284103.1"/>
    <property type="molecule type" value="Genomic_DNA"/>
</dbReference>
<name>A0ABU7EA24_9TELE</name>
<protein>
    <submittedName>
        <fullName evidence="1">Uncharacterized protein</fullName>
    </submittedName>
</protein>
<dbReference type="Proteomes" id="UP001352852">
    <property type="component" value="Unassembled WGS sequence"/>
</dbReference>
<accession>A0ABU7EA24</accession>
<sequence>MTSARQPLLHWHCLQPLQSEFSPVVLDSNYKKAGNNHTRGSTCFLQSSKGLMLLRRVTKLTSLEAAVLGTQA</sequence>
<keyword evidence="2" id="KW-1185">Reference proteome</keyword>
<reference evidence="1 2" key="1">
    <citation type="submission" date="2021-06" db="EMBL/GenBank/DDBJ databases">
        <authorList>
            <person name="Palmer J.M."/>
        </authorList>
    </citation>
    <scope>NUCLEOTIDE SEQUENCE [LARGE SCALE GENOMIC DNA]</scope>
    <source>
        <strain evidence="1 2">CL_MEX2019</strain>
        <tissue evidence="1">Muscle</tissue>
    </source>
</reference>
<evidence type="ECO:0000313" key="1">
    <source>
        <dbReference type="EMBL" id="MED6284103.1"/>
    </source>
</evidence>
<comment type="caution">
    <text evidence="1">The sequence shown here is derived from an EMBL/GenBank/DDBJ whole genome shotgun (WGS) entry which is preliminary data.</text>
</comment>